<dbReference type="RefSeq" id="WP_058371152.1">
    <property type="nucleotide sequence ID" value="NZ_LNTB01000001.1"/>
</dbReference>
<proteinExistence type="predicted"/>
<feature type="region of interest" description="Disordered" evidence="1">
    <location>
        <begin position="190"/>
        <end position="258"/>
    </location>
</feature>
<dbReference type="EMBL" id="LNTB01000001">
    <property type="protein sequence ID" value="KSW12468.1"/>
    <property type="molecule type" value="Genomic_DNA"/>
</dbReference>
<dbReference type="Proteomes" id="UP000053352">
    <property type="component" value="Unassembled WGS sequence"/>
</dbReference>
<reference evidence="2 3" key="1">
    <citation type="submission" date="2015-11" db="EMBL/GenBank/DDBJ databases">
        <title>Genome sequence of Pyrodictium occultum PL-19, a marine hyperthermophilic archaeon isolated from Volcano, Italy.</title>
        <authorList>
            <person name="Utturkar S."/>
            <person name="Huber H."/>
            <person name="Leptihn S."/>
            <person name="Brown S."/>
            <person name="Stetter K.O."/>
            <person name="Podar M."/>
        </authorList>
    </citation>
    <scope>NUCLEOTIDE SEQUENCE [LARGE SCALE GENOMIC DNA]</scope>
    <source>
        <strain evidence="2 3">PL-19</strain>
    </source>
</reference>
<evidence type="ECO:0000313" key="3">
    <source>
        <dbReference type="Proteomes" id="UP000053352"/>
    </source>
</evidence>
<accession>A0A0V8RWQ8</accession>
<feature type="compositionally biased region" description="Low complexity" evidence="1">
    <location>
        <begin position="190"/>
        <end position="250"/>
    </location>
</feature>
<sequence>MRRASLALALILSALALALAAVFATTLSPLNDFYAVGGARAVHKPVEVSIIETPVLRTGGACSVESLDVGRWIRVEPAPGVRLAKLVVSLADASLLRAWLSYLHIEVYNTLNNELLATLSLDKPSAAIVLDADSWAGSGDSRYAVLGARIYYMPRNCTAAVQLPVLVSISDEETGTIYFTPTATPRATITQTTQPTTTGQATAPAAPTATGTTAPQGNTTTITTTRATTSTWSSTTGTRSGTSTTSATNTSKEEEEEGRHCPRAWVLHGRTSIPIRLDCSCKAADHGEEEGICRLVANYTLYIILDRSCGCSGGAPIDALTIALKSMHPCSLIRSLRIDLYSPAHEHKATLTPQKPAATIPIDKSNCVELRLGDRTYPAAVLQARIEATVDRNDKLHCISIVLDYTTDPPHCRP</sequence>
<name>A0A0V8RWQ8_PYROC</name>
<dbReference type="AlphaFoldDB" id="A0A0V8RWQ8"/>
<evidence type="ECO:0000256" key="1">
    <source>
        <dbReference type="SAM" id="MobiDB-lite"/>
    </source>
</evidence>
<evidence type="ECO:0000313" key="2">
    <source>
        <dbReference type="EMBL" id="KSW12468.1"/>
    </source>
</evidence>
<protein>
    <submittedName>
        <fullName evidence="2">Uncharacterized protein</fullName>
    </submittedName>
</protein>
<keyword evidence="3" id="KW-1185">Reference proteome</keyword>
<comment type="caution">
    <text evidence="2">The sequence shown here is derived from an EMBL/GenBank/DDBJ whole genome shotgun (WGS) entry which is preliminary data.</text>
</comment>
<organism evidence="2 3">
    <name type="scientific">Pyrodictium occultum</name>
    <dbReference type="NCBI Taxonomy" id="2309"/>
    <lineage>
        <taxon>Archaea</taxon>
        <taxon>Thermoproteota</taxon>
        <taxon>Thermoprotei</taxon>
        <taxon>Desulfurococcales</taxon>
        <taxon>Pyrodictiaceae</taxon>
        <taxon>Pyrodictium</taxon>
    </lineage>
</organism>
<dbReference type="STRING" id="2309.CF15_07030"/>
<gene>
    <name evidence="2" type="ORF">CF15_07030</name>
</gene>